<organism evidence="9 10">
    <name type="scientific">Streptomyces scabiei</name>
    <dbReference type="NCBI Taxonomy" id="1930"/>
    <lineage>
        <taxon>Bacteria</taxon>
        <taxon>Bacillati</taxon>
        <taxon>Actinomycetota</taxon>
        <taxon>Actinomycetes</taxon>
        <taxon>Kitasatosporales</taxon>
        <taxon>Streptomycetaceae</taxon>
        <taxon>Streptomyces</taxon>
    </lineage>
</organism>
<gene>
    <name evidence="9" type="ORF">SsS58_08684</name>
</gene>
<evidence type="ECO:0000313" key="9">
    <source>
        <dbReference type="EMBL" id="GAQ68225.1"/>
    </source>
</evidence>
<feature type="transmembrane region" description="Helical" evidence="8">
    <location>
        <begin position="102"/>
        <end position="122"/>
    </location>
</feature>
<evidence type="ECO:0000256" key="3">
    <source>
        <dbReference type="ARBA" id="ARBA00022448"/>
    </source>
</evidence>
<reference evidence="10" key="1">
    <citation type="submission" date="2015-11" db="EMBL/GenBank/DDBJ databases">
        <authorList>
            <consortium name="Cross-ministerial Strategic Innovation Promotion Program (SIP) consortium"/>
            <person name="Tomihama T."/>
            <person name="Ikenaga M."/>
            <person name="Sakai M."/>
            <person name="Okubo T."/>
            <person name="Ikeda S."/>
        </authorList>
    </citation>
    <scope>NUCLEOTIDE SEQUENCE [LARGE SCALE GENOMIC DNA]</scope>
    <source>
        <strain evidence="10">S58</strain>
    </source>
</reference>
<evidence type="ECO:0000256" key="4">
    <source>
        <dbReference type="ARBA" id="ARBA00022475"/>
    </source>
</evidence>
<dbReference type="EMBL" id="BCMM01000093">
    <property type="protein sequence ID" value="GAQ68225.1"/>
    <property type="molecule type" value="Genomic_DNA"/>
</dbReference>
<evidence type="ECO:0000256" key="8">
    <source>
        <dbReference type="RuleBase" id="RU363041"/>
    </source>
</evidence>
<feature type="transmembrane region" description="Helical" evidence="8">
    <location>
        <begin position="77"/>
        <end position="96"/>
    </location>
</feature>
<evidence type="ECO:0000256" key="5">
    <source>
        <dbReference type="ARBA" id="ARBA00022692"/>
    </source>
</evidence>
<dbReference type="PANTHER" id="PTHR30269:SF37">
    <property type="entry name" value="MEMBRANE TRANSPORTER PROTEIN"/>
    <property type="match status" value="1"/>
</dbReference>
<comment type="similarity">
    <text evidence="2 8">Belongs to the 4-toluene sulfonate uptake permease (TSUP) (TC 2.A.102) family.</text>
</comment>
<dbReference type="Pfam" id="PF01925">
    <property type="entry name" value="TauE"/>
    <property type="match status" value="1"/>
</dbReference>
<proteinExistence type="inferred from homology"/>
<evidence type="ECO:0000256" key="1">
    <source>
        <dbReference type="ARBA" id="ARBA00004651"/>
    </source>
</evidence>
<dbReference type="GO" id="GO:0005886">
    <property type="term" value="C:plasma membrane"/>
    <property type="evidence" value="ECO:0007669"/>
    <property type="project" value="UniProtKB-SubCell"/>
</dbReference>
<name>A0A117EH65_STRSC</name>
<evidence type="ECO:0000313" key="10">
    <source>
        <dbReference type="Proteomes" id="UP000067448"/>
    </source>
</evidence>
<evidence type="ECO:0000256" key="7">
    <source>
        <dbReference type="ARBA" id="ARBA00023136"/>
    </source>
</evidence>
<dbReference type="PANTHER" id="PTHR30269">
    <property type="entry name" value="TRANSMEMBRANE PROTEIN YFCA"/>
    <property type="match status" value="1"/>
</dbReference>
<reference evidence="9 10" key="2">
    <citation type="journal article" date="2016" name="Genome Announc.">
        <title>Draft Genome Sequences of Streptomyces scabiei S58, Streptomyces turgidiscabies T45, and Streptomyces acidiscabies a10, the Pathogens of Potato Common Scab, Isolated in Japan.</title>
        <authorList>
            <person name="Tomihama T."/>
            <person name="Nishi Y."/>
            <person name="Sakai M."/>
            <person name="Ikenaga M."/>
            <person name="Okubo T."/>
            <person name="Ikeda S."/>
        </authorList>
    </citation>
    <scope>NUCLEOTIDE SEQUENCE [LARGE SCALE GENOMIC DNA]</scope>
    <source>
        <strain evidence="9 10">S58</strain>
    </source>
</reference>
<feature type="transmembrane region" description="Helical" evidence="8">
    <location>
        <begin position="12"/>
        <end position="35"/>
    </location>
</feature>
<dbReference type="InterPro" id="IPR052017">
    <property type="entry name" value="TSUP"/>
</dbReference>
<accession>A0A117EH65</accession>
<keyword evidence="3" id="KW-0813">Transport</keyword>
<sequence>MWTVATVGAAELLLGGIVMLGASVQWLTGMGFALIAVPALVLILGTAQGVVLANFTAGAISLVGLTTRWRLVRIDAMIPLIIAAGCTVPAGSWAAARLPEPVLLVAIGLLVTLAVAFVMGGVRIPALTGTRGALAAGAVGGFMNSAAGVGGPSYSLYAVNAGWSVREFVPNAQFYGVMVNLFSVTANGVPRLSGPAWSVAVAATVAGALLGKQLASRVPEEWVRRLIFALALTGGLSVLVKGMQGML</sequence>
<comment type="subcellular location">
    <subcellularLocation>
        <location evidence="1 8">Cell membrane</location>
        <topology evidence="1 8">Multi-pass membrane protein</topology>
    </subcellularLocation>
</comment>
<evidence type="ECO:0000256" key="2">
    <source>
        <dbReference type="ARBA" id="ARBA00009142"/>
    </source>
</evidence>
<feature type="transmembrane region" description="Helical" evidence="8">
    <location>
        <begin position="134"/>
        <end position="157"/>
    </location>
</feature>
<keyword evidence="7 8" id="KW-0472">Membrane</keyword>
<feature type="transmembrane region" description="Helical" evidence="8">
    <location>
        <begin position="222"/>
        <end position="240"/>
    </location>
</feature>
<feature type="transmembrane region" description="Helical" evidence="8">
    <location>
        <begin position="41"/>
        <end position="65"/>
    </location>
</feature>
<feature type="transmembrane region" description="Helical" evidence="8">
    <location>
        <begin position="192"/>
        <end position="210"/>
    </location>
</feature>
<keyword evidence="6 8" id="KW-1133">Transmembrane helix</keyword>
<dbReference type="AlphaFoldDB" id="A0A117EH65"/>
<dbReference type="InterPro" id="IPR002781">
    <property type="entry name" value="TM_pro_TauE-like"/>
</dbReference>
<keyword evidence="4 8" id="KW-1003">Cell membrane</keyword>
<comment type="caution">
    <text evidence="9">The sequence shown here is derived from an EMBL/GenBank/DDBJ whole genome shotgun (WGS) entry which is preliminary data.</text>
</comment>
<evidence type="ECO:0000256" key="6">
    <source>
        <dbReference type="ARBA" id="ARBA00022989"/>
    </source>
</evidence>
<protein>
    <recommendedName>
        <fullName evidence="8">Probable membrane transporter protein</fullName>
    </recommendedName>
</protein>
<dbReference type="Proteomes" id="UP000067448">
    <property type="component" value="Unassembled WGS sequence"/>
</dbReference>
<keyword evidence="5 8" id="KW-0812">Transmembrane</keyword>
<reference evidence="10" key="3">
    <citation type="submission" date="2016-02" db="EMBL/GenBank/DDBJ databases">
        <title>Draft genome of pathogenic Streptomyces sp. in Japan.</title>
        <authorList>
            <person name="Tomihama T."/>
            <person name="Ikenaga M."/>
            <person name="Sakai M."/>
            <person name="Okubo T."/>
            <person name="Ikeda S."/>
        </authorList>
    </citation>
    <scope>NUCLEOTIDE SEQUENCE [LARGE SCALE GENOMIC DNA]</scope>
    <source>
        <strain evidence="10">S58</strain>
    </source>
</reference>